<keyword evidence="8" id="KW-1185">Reference proteome</keyword>
<dbReference type="InterPro" id="IPR027417">
    <property type="entry name" value="P-loop_NTPase"/>
</dbReference>
<name>A0A0M0J868_9EUKA</name>
<feature type="compositionally biased region" description="Low complexity" evidence="6">
    <location>
        <begin position="234"/>
        <end position="256"/>
    </location>
</feature>
<keyword evidence="5" id="KW-0175">Coiled coil</keyword>
<evidence type="ECO:0000256" key="4">
    <source>
        <dbReference type="PIRSR" id="PIRSR606689-2"/>
    </source>
</evidence>
<protein>
    <submittedName>
        <fullName evidence="7">ADP-ribosylation factor-like 13b</fullName>
    </submittedName>
</protein>
<evidence type="ECO:0000256" key="3">
    <source>
        <dbReference type="PIRSR" id="PIRSR606689-1"/>
    </source>
</evidence>
<keyword evidence="4" id="KW-0479">Metal-binding</keyword>
<gene>
    <name evidence="7" type="ORF">Ctob_000521</name>
</gene>
<evidence type="ECO:0000256" key="5">
    <source>
        <dbReference type="SAM" id="Coils"/>
    </source>
</evidence>
<organism evidence="7 8">
    <name type="scientific">Chrysochromulina tobinii</name>
    <dbReference type="NCBI Taxonomy" id="1460289"/>
    <lineage>
        <taxon>Eukaryota</taxon>
        <taxon>Haptista</taxon>
        <taxon>Haptophyta</taxon>
        <taxon>Prymnesiophyceae</taxon>
        <taxon>Prymnesiales</taxon>
        <taxon>Chrysochromulinaceae</taxon>
        <taxon>Chrysochromulina</taxon>
    </lineage>
</organism>
<dbReference type="Pfam" id="PF00025">
    <property type="entry name" value="Arf"/>
    <property type="match status" value="1"/>
</dbReference>
<dbReference type="EMBL" id="JWZX01003278">
    <property type="protein sequence ID" value="KOO22413.1"/>
    <property type="molecule type" value="Genomic_DNA"/>
</dbReference>
<dbReference type="SUPFAM" id="SSF52540">
    <property type="entry name" value="P-loop containing nucleoside triphosphate hydrolases"/>
    <property type="match status" value="1"/>
</dbReference>
<dbReference type="PANTHER" id="PTHR46090:SF2">
    <property type="entry name" value="ADP-RIBOSYLATION FACTOR-LIKE PROTEIN 13B"/>
    <property type="match status" value="1"/>
</dbReference>
<dbReference type="GO" id="GO:0046872">
    <property type="term" value="F:metal ion binding"/>
    <property type="evidence" value="ECO:0007669"/>
    <property type="project" value="UniProtKB-KW"/>
</dbReference>
<feature type="binding site" evidence="4">
    <location>
        <position position="32"/>
    </location>
    <ligand>
        <name>Mg(2+)</name>
        <dbReference type="ChEBI" id="CHEBI:18420"/>
    </ligand>
</feature>
<evidence type="ECO:0000256" key="2">
    <source>
        <dbReference type="ARBA" id="ARBA00023134"/>
    </source>
</evidence>
<accession>A0A0M0J868</accession>
<dbReference type="PROSITE" id="PS51417">
    <property type="entry name" value="ARF"/>
    <property type="match status" value="1"/>
</dbReference>
<dbReference type="OrthoDB" id="14717at2759"/>
<evidence type="ECO:0000256" key="1">
    <source>
        <dbReference type="ARBA" id="ARBA00022741"/>
    </source>
</evidence>
<feature type="binding site" evidence="4">
    <location>
        <position position="14"/>
    </location>
    <ligand>
        <name>Mg(2+)</name>
        <dbReference type="ChEBI" id="CHEBI:18420"/>
    </ligand>
</feature>
<comment type="caution">
    <text evidence="7">The sequence shown here is derived from an EMBL/GenBank/DDBJ whole genome shotgun (WGS) entry which is preliminary data.</text>
</comment>
<feature type="coiled-coil region" evidence="5">
    <location>
        <begin position="183"/>
        <end position="231"/>
    </location>
</feature>
<reference evidence="8" key="1">
    <citation type="journal article" date="2015" name="PLoS Genet.">
        <title>Genome Sequence and Transcriptome Analyses of Chrysochromulina tobin: Metabolic Tools for Enhanced Algal Fitness in the Prominent Order Prymnesiales (Haptophyceae).</title>
        <authorList>
            <person name="Hovde B.T."/>
            <person name="Deodato C.R."/>
            <person name="Hunsperger H.M."/>
            <person name="Ryken S.A."/>
            <person name="Yost W."/>
            <person name="Jha R.K."/>
            <person name="Patterson J."/>
            <person name="Monnat R.J. Jr."/>
            <person name="Barlow S.B."/>
            <person name="Starkenburg S.R."/>
            <person name="Cattolico R.A."/>
        </authorList>
    </citation>
    <scope>NUCLEOTIDE SEQUENCE</scope>
    <source>
        <strain evidence="8">CCMP291</strain>
    </source>
</reference>
<dbReference type="GO" id="GO:0003924">
    <property type="term" value="F:GTPase activity"/>
    <property type="evidence" value="ECO:0007669"/>
    <property type="project" value="InterPro"/>
</dbReference>
<dbReference type="InterPro" id="IPR051995">
    <property type="entry name" value="Ciliary_GTPase"/>
</dbReference>
<sequence>MTLLLLGCDGGGKTTFTASLCGKLLSEQTKPTTGFITKDAQRFGCPLKVWELGGGPGIRGVWPEYYSGAHAILFLVDASDAARFAEARELLHQAVAHDLVRGKPLLVVATKQDRPHAVGAAEIAEALRVHELDGSSDPGSMPLNCHVVADRLDAARLIDSGSALDLGLSWLLAAVQDGYTTLKARVERDVAEQEAKLQRQRDERKARLAAKRKAKEEAEAAEAAAAAAAATAIGGAAPDASSATPPAPAITAPSTSGVDVGLPT</sequence>
<dbReference type="SMART" id="SM00178">
    <property type="entry name" value="SAR"/>
    <property type="match status" value="1"/>
</dbReference>
<dbReference type="GO" id="GO:0005525">
    <property type="term" value="F:GTP binding"/>
    <property type="evidence" value="ECO:0007669"/>
    <property type="project" value="UniProtKB-KW"/>
</dbReference>
<feature type="binding site" evidence="3">
    <location>
        <position position="54"/>
    </location>
    <ligand>
        <name>GTP</name>
        <dbReference type="ChEBI" id="CHEBI:37565"/>
    </ligand>
</feature>
<proteinExistence type="predicted"/>
<evidence type="ECO:0000256" key="6">
    <source>
        <dbReference type="SAM" id="MobiDB-lite"/>
    </source>
</evidence>
<evidence type="ECO:0000313" key="8">
    <source>
        <dbReference type="Proteomes" id="UP000037460"/>
    </source>
</evidence>
<dbReference type="PANTHER" id="PTHR46090">
    <property type="entry name" value="ADP-RIBOSYLATION FACTOR-LIKE PROTEIN 13B"/>
    <property type="match status" value="1"/>
</dbReference>
<dbReference type="PRINTS" id="PR00328">
    <property type="entry name" value="SAR1GTPBP"/>
</dbReference>
<keyword evidence="4" id="KW-0460">Magnesium</keyword>
<dbReference type="Gene3D" id="3.40.50.300">
    <property type="entry name" value="P-loop containing nucleotide triphosphate hydrolases"/>
    <property type="match status" value="1"/>
</dbReference>
<keyword evidence="2 3" id="KW-0342">GTP-binding</keyword>
<evidence type="ECO:0000313" key="7">
    <source>
        <dbReference type="EMBL" id="KOO22413.1"/>
    </source>
</evidence>
<feature type="binding site" evidence="3">
    <location>
        <begin position="7"/>
        <end position="14"/>
    </location>
    <ligand>
        <name>GTP</name>
        <dbReference type="ChEBI" id="CHEBI:37565"/>
    </ligand>
</feature>
<feature type="region of interest" description="Disordered" evidence="6">
    <location>
        <begin position="234"/>
        <end position="264"/>
    </location>
</feature>
<dbReference type="Proteomes" id="UP000037460">
    <property type="component" value="Unassembled WGS sequence"/>
</dbReference>
<dbReference type="AlphaFoldDB" id="A0A0M0J868"/>
<dbReference type="SMART" id="SM00177">
    <property type="entry name" value="ARF"/>
    <property type="match status" value="1"/>
</dbReference>
<dbReference type="InterPro" id="IPR006689">
    <property type="entry name" value="Small_GTPase_ARF/SAR"/>
</dbReference>
<keyword evidence="1 3" id="KW-0547">Nucleotide-binding</keyword>